<comment type="caution">
    <text evidence="1">The sequence shown here is derived from an EMBL/GenBank/DDBJ whole genome shotgun (WGS) entry which is preliminary data.</text>
</comment>
<proteinExistence type="predicted"/>
<keyword evidence="2" id="KW-1185">Reference proteome</keyword>
<gene>
    <name evidence="1" type="ORF">GCM10009821_03990</name>
</gene>
<evidence type="ECO:0000313" key="2">
    <source>
        <dbReference type="Proteomes" id="UP001501480"/>
    </source>
</evidence>
<dbReference type="EMBL" id="BAAAPY010000001">
    <property type="protein sequence ID" value="GAA2070242.1"/>
    <property type="molecule type" value="Genomic_DNA"/>
</dbReference>
<accession>A0ABN2VRL5</accession>
<protein>
    <submittedName>
        <fullName evidence="1">Uncharacterized protein</fullName>
    </submittedName>
</protein>
<name>A0ABN2VRL5_9ACTN</name>
<sequence>MAEEMLRTTLAMAAPTIVPATPRVEATHADVMAAREPAATWKADRPDRRKGRLDIAPQDRSGFKVLARPLGLSARFCRRSLRD</sequence>
<organism evidence="1 2">
    <name type="scientific">Aeromicrobium halocynthiae</name>
    <dbReference type="NCBI Taxonomy" id="560557"/>
    <lineage>
        <taxon>Bacteria</taxon>
        <taxon>Bacillati</taxon>
        <taxon>Actinomycetota</taxon>
        <taxon>Actinomycetes</taxon>
        <taxon>Propionibacteriales</taxon>
        <taxon>Nocardioidaceae</taxon>
        <taxon>Aeromicrobium</taxon>
    </lineage>
</organism>
<dbReference type="Proteomes" id="UP001501480">
    <property type="component" value="Unassembled WGS sequence"/>
</dbReference>
<reference evidence="1 2" key="1">
    <citation type="journal article" date="2019" name="Int. J. Syst. Evol. Microbiol.">
        <title>The Global Catalogue of Microorganisms (GCM) 10K type strain sequencing project: providing services to taxonomists for standard genome sequencing and annotation.</title>
        <authorList>
            <consortium name="The Broad Institute Genomics Platform"/>
            <consortium name="The Broad Institute Genome Sequencing Center for Infectious Disease"/>
            <person name="Wu L."/>
            <person name="Ma J."/>
        </authorList>
    </citation>
    <scope>NUCLEOTIDE SEQUENCE [LARGE SCALE GENOMIC DNA]</scope>
    <source>
        <strain evidence="1 2">JCM 15749</strain>
    </source>
</reference>
<evidence type="ECO:0000313" key="1">
    <source>
        <dbReference type="EMBL" id="GAA2070242.1"/>
    </source>
</evidence>